<organism evidence="2 3">
    <name type="scientific">Araneus ventricosus</name>
    <name type="common">Orbweaver spider</name>
    <name type="synonym">Epeira ventricosa</name>
    <dbReference type="NCBI Taxonomy" id="182803"/>
    <lineage>
        <taxon>Eukaryota</taxon>
        <taxon>Metazoa</taxon>
        <taxon>Ecdysozoa</taxon>
        <taxon>Arthropoda</taxon>
        <taxon>Chelicerata</taxon>
        <taxon>Arachnida</taxon>
        <taxon>Araneae</taxon>
        <taxon>Araneomorphae</taxon>
        <taxon>Entelegynae</taxon>
        <taxon>Araneoidea</taxon>
        <taxon>Araneidae</taxon>
        <taxon>Araneus</taxon>
    </lineage>
</organism>
<dbReference type="Proteomes" id="UP000499080">
    <property type="component" value="Unassembled WGS sequence"/>
</dbReference>
<accession>A0A4Y2H000</accession>
<dbReference type="EMBL" id="BGPR01001649">
    <property type="protein sequence ID" value="GBM58767.1"/>
    <property type="molecule type" value="Genomic_DNA"/>
</dbReference>
<sequence>MNTDEEPSQKRRQMTKERKARCLTRQSQESLDRIRAVDAAAYRRRIETKLQLNLKLAEKDRLKLITWSETVKGYTTKQFTT</sequence>
<name>A0A4Y2H000_ARAVE</name>
<feature type="compositionally biased region" description="Basic residues" evidence="1">
    <location>
        <begin position="10"/>
        <end position="22"/>
    </location>
</feature>
<proteinExistence type="predicted"/>
<evidence type="ECO:0000313" key="3">
    <source>
        <dbReference type="Proteomes" id="UP000499080"/>
    </source>
</evidence>
<keyword evidence="3" id="KW-1185">Reference proteome</keyword>
<gene>
    <name evidence="2" type="ORF">AVEN_179320_1</name>
</gene>
<reference evidence="2 3" key="1">
    <citation type="journal article" date="2019" name="Sci. Rep.">
        <title>Orb-weaving spider Araneus ventricosus genome elucidates the spidroin gene catalogue.</title>
        <authorList>
            <person name="Kono N."/>
            <person name="Nakamura H."/>
            <person name="Ohtoshi R."/>
            <person name="Moran D.A.P."/>
            <person name="Shinohara A."/>
            <person name="Yoshida Y."/>
            <person name="Fujiwara M."/>
            <person name="Mori M."/>
            <person name="Tomita M."/>
            <person name="Arakawa K."/>
        </authorList>
    </citation>
    <scope>NUCLEOTIDE SEQUENCE [LARGE SCALE GENOMIC DNA]</scope>
</reference>
<evidence type="ECO:0000313" key="2">
    <source>
        <dbReference type="EMBL" id="GBM58767.1"/>
    </source>
</evidence>
<comment type="caution">
    <text evidence="2">The sequence shown here is derived from an EMBL/GenBank/DDBJ whole genome shotgun (WGS) entry which is preliminary data.</text>
</comment>
<dbReference type="AlphaFoldDB" id="A0A4Y2H000"/>
<evidence type="ECO:0000256" key="1">
    <source>
        <dbReference type="SAM" id="MobiDB-lite"/>
    </source>
</evidence>
<feature type="region of interest" description="Disordered" evidence="1">
    <location>
        <begin position="1"/>
        <end position="24"/>
    </location>
</feature>
<protein>
    <submittedName>
        <fullName evidence="2">Uncharacterized protein</fullName>
    </submittedName>
</protein>